<accession>A0A5B0P9D0</accession>
<sequence length="97" mass="10739">MGNTTSSSSEIINPLDPTLTKRAPSDELPTSKPTTAPFAQDLAELLVPPNRVDALASRNLEDFVLASDLLEIFDLVWKKVELKVDGTQFKSVYFHVH</sequence>
<organism evidence="2 4">
    <name type="scientific">Puccinia graminis f. sp. tritici</name>
    <dbReference type="NCBI Taxonomy" id="56615"/>
    <lineage>
        <taxon>Eukaryota</taxon>
        <taxon>Fungi</taxon>
        <taxon>Dikarya</taxon>
        <taxon>Basidiomycota</taxon>
        <taxon>Pucciniomycotina</taxon>
        <taxon>Pucciniomycetes</taxon>
        <taxon>Pucciniales</taxon>
        <taxon>Pucciniaceae</taxon>
        <taxon>Puccinia</taxon>
    </lineage>
</organism>
<dbReference type="AlphaFoldDB" id="A0A5B0P9D0"/>
<keyword evidence="4" id="KW-1185">Reference proteome</keyword>
<dbReference type="Proteomes" id="UP000325313">
    <property type="component" value="Unassembled WGS sequence"/>
</dbReference>
<comment type="caution">
    <text evidence="2">The sequence shown here is derived from an EMBL/GenBank/DDBJ whole genome shotgun (WGS) entry which is preliminary data.</text>
</comment>
<dbReference type="Proteomes" id="UP000324748">
    <property type="component" value="Unassembled WGS sequence"/>
</dbReference>
<dbReference type="EMBL" id="VSWC01000067">
    <property type="protein sequence ID" value="KAA1096519.1"/>
    <property type="molecule type" value="Genomic_DNA"/>
</dbReference>
<protein>
    <submittedName>
        <fullName evidence="2">Peroxin</fullName>
    </submittedName>
</protein>
<evidence type="ECO:0000256" key="1">
    <source>
        <dbReference type="SAM" id="MobiDB-lite"/>
    </source>
</evidence>
<evidence type="ECO:0000313" key="5">
    <source>
        <dbReference type="Proteomes" id="UP000325313"/>
    </source>
</evidence>
<feature type="region of interest" description="Disordered" evidence="1">
    <location>
        <begin position="1"/>
        <end position="34"/>
    </location>
</feature>
<name>A0A5B0P9D0_PUCGR</name>
<reference evidence="4 5" key="1">
    <citation type="submission" date="2019-05" db="EMBL/GenBank/DDBJ databases">
        <title>Emergence of the Ug99 lineage of the wheat stem rust pathogen through somatic hybridization.</title>
        <authorList>
            <person name="Li F."/>
            <person name="Upadhyaya N.M."/>
            <person name="Sperschneider J."/>
            <person name="Matny O."/>
            <person name="Nguyen-Phuc H."/>
            <person name="Mago R."/>
            <person name="Raley C."/>
            <person name="Miller M.E."/>
            <person name="Silverstein K.A.T."/>
            <person name="Henningsen E."/>
            <person name="Hirsch C.D."/>
            <person name="Visser B."/>
            <person name="Pretorius Z.A."/>
            <person name="Steffenson B.J."/>
            <person name="Schwessinger B."/>
            <person name="Dodds P.N."/>
            <person name="Figueroa M."/>
        </authorList>
    </citation>
    <scope>NUCLEOTIDE SEQUENCE [LARGE SCALE GENOMIC DNA]</scope>
    <source>
        <strain evidence="2">21-0</strain>
        <strain evidence="3 5">Ug99</strain>
    </source>
</reference>
<evidence type="ECO:0000313" key="2">
    <source>
        <dbReference type="EMBL" id="KAA1096519.1"/>
    </source>
</evidence>
<proteinExistence type="predicted"/>
<dbReference type="OrthoDB" id="45930at2759"/>
<feature type="compositionally biased region" description="Polar residues" evidence="1">
    <location>
        <begin position="1"/>
        <end position="11"/>
    </location>
</feature>
<gene>
    <name evidence="2" type="primary">PEX3_9</name>
    <name evidence="3" type="synonym">PEX3_11</name>
    <name evidence="2" type="ORF">PGT21_019026</name>
    <name evidence="3" type="ORF">PGTUg99_033698</name>
</gene>
<evidence type="ECO:0000313" key="4">
    <source>
        <dbReference type="Proteomes" id="UP000324748"/>
    </source>
</evidence>
<dbReference type="EMBL" id="VDEP01000102">
    <property type="protein sequence ID" value="KAA1131918.1"/>
    <property type="molecule type" value="Genomic_DNA"/>
</dbReference>
<evidence type="ECO:0000313" key="3">
    <source>
        <dbReference type="EMBL" id="KAA1131918.1"/>
    </source>
</evidence>